<dbReference type="PANTHER" id="PTHR34308:SF1">
    <property type="entry name" value="COBALAMIN BIOSYNTHESIS PROTEIN CBIB"/>
    <property type="match status" value="1"/>
</dbReference>
<comment type="subcellular location">
    <subcellularLocation>
        <location evidence="1 9">Cell membrane</location>
        <topology evidence="1 9">Multi-pass membrane protein</topology>
    </subcellularLocation>
</comment>
<keyword evidence="8 9" id="KW-0472">Membrane</keyword>
<dbReference type="NCBIfam" id="TIGR00380">
    <property type="entry name" value="cobal_cbiB"/>
    <property type="match status" value="1"/>
</dbReference>
<dbReference type="PANTHER" id="PTHR34308">
    <property type="entry name" value="COBALAMIN BIOSYNTHESIS PROTEIN CBIB"/>
    <property type="match status" value="1"/>
</dbReference>
<feature type="transmembrane region" description="Helical" evidence="9">
    <location>
        <begin position="76"/>
        <end position="95"/>
    </location>
</feature>
<feature type="transmembrane region" description="Helical" evidence="9">
    <location>
        <begin position="148"/>
        <end position="170"/>
    </location>
</feature>
<keyword evidence="5 9" id="KW-0169">Cobalamin biosynthesis</keyword>
<evidence type="ECO:0000256" key="9">
    <source>
        <dbReference type="HAMAP-Rule" id="MF_00024"/>
    </source>
</evidence>
<evidence type="ECO:0000256" key="2">
    <source>
        <dbReference type="ARBA" id="ARBA00004953"/>
    </source>
</evidence>
<dbReference type="RefSeq" id="WP_258331082.1">
    <property type="nucleotide sequence ID" value="NZ_JAPTGG010000004.1"/>
</dbReference>
<feature type="transmembrane region" description="Helical" evidence="9">
    <location>
        <begin position="288"/>
        <end position="305"/>
    </location>
</feature>
<evidence type="ECO:0000256" key="7">
    <source>
        <dbReference type="ARBA" id="ARBA00022989"/>
    </source>
</evidence>
<proteinExistence type="inferred from homology"/>
<dbReference type="GO" id="GO:0015420">
    <property type="term" value="F:ABC-type vitamin B12 transporter activity"/>
    <property type="evidence" value="ECO:0007669"/>
    <property type="project" value="UniProtKB-UniRule"/>
</dbReference>
<evidence type="ECO:0000256" key="1">
    <source>
        <dbReference type="ARBA" id="ARBA00004651"/>
    </source>
</evidence>
<dbReference type="HAMAP" id="MF_00024">
    <property type="entry name" value="CobD_CbiB"/>
    <property type="match status" value="1"/>
</dbReference>
<protein>
    <recommendedName>
        <fullName evidence="9">Cobalamin biosynthesis protein CobD</fullName>
    </recommendedName>
</protein>
<evidence type="ECO:0000256" key="4">
    <source>
        <dbReference type="ARBA" id="ARBA00022475"/>
    </source>
</evidence>
<organism evidence="10 11">
    <name type="scientific">Dasania phycosphaerae</name>
    <dbReference type="NCBI Taxonomy" id="2950436"/>
    <lineage>
        <taxon>Bacteria</taxon>
        <taxon>Pseudomonadati</taxon>
        <taxon>Pseudomonadota</taxon>
        <taxon>Gammaproteobacteria</taxon>
        <taxon>Cellvibrionales</taxon>
        <taxon>Spongiibacteraceae</taxon>
        <taxon>Dasania</taxon>
    </lineage>
</organism>
<name>A0A9J6RKS0_9GAMM</name>
<feature type="transmembrane region" description="Helical" evidence="9">
    <location>
        <begin position="49"/>
        <end position="69"/>
    </location>
</feature>
<accession>A0A9J6RKS0</accession>
<evidence type="ECO:0000256" key="6">
    <source>
        <dbReference type="ARBA" id="ARBA00022692"/>
    </source>
</evidence>
<dbReference type="Proteomes" id="UP001069090">
    <property type="component" value="Unassembled WGS sequence"/>
</dbReference>
<keyword evidence="6 9" id="KW-0812">Transmembrane</keyword>
<reference evidence="10 11" key="1">
    <citation type="submission" date="2022-12" db="EMBL/GenBank/DDBJ databases">
        <title>Dasania phycosphaerae sp. nov., isolated from particulate material of the south coast of Korea.</title>
        <authorList>
            <person name="Jiang Y."/>
        </authorList>
    </citation>
    <scope>NUCLEOTIDE SEQUENCE [LARGE SCALE GENOMIC DNA]</scope>
    <source>
        <strain evidence="10 11">GY-19</strain>
    </source>
</reference>
<evidence type="ECO:0000256" key="8">
    <source>
        <dbReference type="ARBA" id="ARBA00023136"/>
    </source>
</evidence>
<comment type="function">
    <text evidence="9">Converts cobyric acid to cobinamide by the addition of aminopropanol on the F carboxylic group.</text>
</comment>
<comment type="pathway">
    <text evidence="2 9">Cofactor biosynthesis; adenosylcobalamin biosynthesis.</text>
</comment>
<sequence length="308" mass="33740">MLLLNLAVALLADRVLGEPKRFHPLVGWSHYASFIERCCNGDKRWQGVLAWLLAVLLPAALIAGLFHYLRALEMDWLYQLASAGCLYLAIGWQSLREHGLAVAHALQNSLAEGRAAVARIVSRNTENMDEPAVLRGVLESLLENGADAIFAAIFWFVLAGPVGVVVYRLANTLDAMWGYRSARWQNFGWFSAKMDDVLNYIPARLTALSYALLGNTRAALRCWREQAPHCASPNGGPVMCAGAGSLAILLGGPAQYHGEWMHKPIMGCGAQPQRADIARAIALLDRTVYGWLALLSALLMIQGWANYA</sequence>
<evidence type="ECO:0000256" key="3">
    <source>
        <dbReference type="ARBA" id="ARBA00006263"/>
    </source>
</evidence>
<comment type="caution">
    <text evidence="10">The sequence shown here is derived from an EMBL/GenBank/DDBJ whole genome shotgun (WGS) entry which is preliminary data.</text>
</comment>
<evidence type="ECO:0000256" key="5">
    <source>
        <dbReference type="ARBA" id="ARBA00022573"/>
    </source>
</evidence>
<comment type="similarity">
    <text evidence="3 9">Belongs to the CobD/CbiB family.</text>
</comment>
<dbReference type="EMBL" id="JAPTGG010000004">
    <property type="protein sequence ID" value="MCZ0864929.1"/>
    <property type="molecule type" value="Genomic_DNA"/>
</dbReference>
<dbReference type="Pfam" id="PF03186">
    <property type="entry name" value="CobD_Cbib"/>
    <property type="match status" value="1"/>
</dbReference>
<comment type="caution">
    <text evidence="9">Lacks conserved residue(s) required for the propagation of feature annotation.</text>
</comment>
<evidence type="ECO:0000313" key="10">
    <source>
        <dbReference type="EMBL" id="MCZ0864929.1"/>
    </source>
</evidence>
<dbReference type="GO" id="GO:0009236">
    <property type="term" value="P:cobalamin biosynthetic process"/>
    <property type="evidence" value="ECO:0007669"/>
    <property type="project" value="UniProtKB-UniRule"/>
</dbReference>
<evidence type="ECO:0000313" key="11">
    <source>
        <dbReference type="Proteomes" id="UP001069090"/>
    </source>
</evidence>
<keyword evidence="4 9" id="KW-1003">Cell membrane</keyword>
<dbReference type="InterPro" id="IPR004485">
    <property type="entry name" value="Cobalamin_biosynth_CobD/CbiB"/>
</dbReference>
<dbReference type="GO" id="GO:0048472">
    <property type="term" value="F:threonine-phosphate decarboxylase activity"/>
    <property type="evidence" value="ECO:0007669"/>
    <property type="project" value="InterPro"/>
</dbReference>
<dbReference type="GO" id="GO:0005886">
    <property type="term" value="C:plasma membrane"/>
    <property type="evidence" value="ECO:0007669"/>
    <property type="project" value="UniProtKB-SubCell"/>
</dbReference>
<keyword evidence="7 9" id="KW-1133">Transmembrane helix</keyword>
<gene>
    <name evidence="10" type="primary">cbiB</name>
    <name evidence="9" type="synonym">cobD</name>
    <name evidence="10" type="ORF">O0V09_06935</name>
</gene>
<keyword evidence="11" id="KW-1185">Reference proteome</keyword>
<dbReference type="AlphaFoldDB" id="A0A9J6RKS0"/>